<keyword evidence="1" id="KW-1133">Transmembrane helix</keyword>
<feature type="transmembrane region" description="Helical" evidence="1">
    <location>
        <begin position="110"/>
        <end position="130"/>
    </location>
</feature>
<keyword evidence="1" id="KW-0472">Membrane</keyword>
<dbReference type="GeneID" id="39875630"/>
<gene>
    <name evidence="2" type="ORF">BOVATA_033530</name>
</gene>
<sequence>MSYWSQGKLLVSVVHVLLFLISLLGVEIFLRVRRKWSLLGQARIRCPNDQDDLIIEDISSQIEEHDLLSRRKIGAFAFGLSFLACFGFVLIICTKVLLSDSSDRRFFDVLWAADVIICKIIIFYVAPAGLCHKYINITSELRPVHRLSRVVVFLLVWNCISWVLTRAMLSELLFLKTQTDTSSVIFDALSMSSFGLAFIAILTGFTSVYVPYRVYVTRKDVLSTTQVDNRIADATMAIQHLRDEILKQNDPLTSLVAECSEQESADEEFEAEPTGFFRTSHYMDRMERSSSAGDSIEHEMEEVTDDQSCATYMPEETATVGAVASVYRNVFRQVNGYVTNVVRSPWTWNRDPNLVVRGTTKQKSVSGMMRLQAYIRQERAYLLDIRQQRQLWKTKFGQFRIMMRYCEVLWAIRTILVVLYRIIKVNQVPYIERADREGRTKVLAEVYYLYIQDNFVRRFISDVLMRSEPPSYLDLTVSRISALLLMIITLANLDHFFDFCRILLNTQYFQKRKLLTDNSLALALSAFLVCSVPSQFCLMIPFLPDGQRKSALQFMFEGDILVWLGLQHRFDLFVFVTIIFMLIGVAVMHHRRPKYYALRDRIVCNV</sequence>
<keyword evidence="3" id="KW-1185">Reference proteome</keyword>
<feature type="transmembrane region" description="Helical" evidence="1">
    <location>
        <begin position="480"/>
        <end position="499"/>
    </location>
</feature>
<name>A0A2H6KFT8_9APIC</name>
<dbReference type="AlphaFoldDB" id="A0A2H6KFT8"/>
<dbReference type="PANTHER" id="PTHR15948:SF0">
    <property type="entry name" value="GOLGI PH REGULATOR A-RELATED"/>
    <property type="match status" value="1"/>
</dbReference>
<dbReference type="Proteomes" id="UP000236319">
    <property type="component" value="Unassembled WGS sequence"/>
</dbReference>
<comment type="caution">
    <text evidence="2">The sequence shown here is derived from an EMBL/GenBank/DDBJ whole genome shotgun (WGS) entry which is preliminary data.</text>
</comment>
<reference evidence="2 3" key="1">
    <citation type="journal article" date="2017" name="BMC Genomics">
        <title>Whole-genome assembly of Babesia ovata and comparative genomics between closely related pathogens.</title>
        <authorList>
            <person name="Yamagishi J."/>
            <person name="Asada M."/>
            <person name="Hakimi H."/>
            <person name="Tanaka T.Q."/>
            <person name="Sugimoto C."/>
            <person name="Kawazu S."/>
        </authorList>
    </citation>
    <scope>NUCLEOTIDE SEQUENCE [LARGE SCALE GENOMIC DNA]</scope>
    <source>
        <strain evidence="2 3">Miyake</strain>
    </source>
</reference>
<feature type="transmembrane region" description="Helical" evidence="1">
    <location>
        <begin position="405"/>
        <end position="423"/>
    </location>
</feature>
<proteinExistence type="predicted"/>
<accession>A0A2H6KFT8</accession>
<dbReference type="InterPro" id="IPR015672">
    <property type="entry name" value="GPHR/GTG"/>
</dbReference>
<keyword evidence="1" id="KW-0812">Transmembrane</keyword>
<evidence type="ECO:0000313" key="3">
    <source>
        <dbReference type="Proteomes" id="UP000236319"/>
    </source>
</evidence>
<dbReference type="RefSeq" id="XP_028868103.1">
    <property type="nucleotide sequence ID" value="XM_029012270.1"/>
</dbReference>
<dbReference type="VEuPathDB" id="PiroplasmaDB:BOVATA_033530"/>
<protein>
    <submittedName>
        <fullName evidence="2">Membrane protein, putative</fullName>
    </submittedName>
</protein>
<dbReference type="OrthoDB" id="364875at2759"/>
<feature type="transmembrane region" description="Helical" evidence="1">
    <location>
        <begin position="12"/>
        <end position="30"/>
    </location>
</feature>
<feature type="transmembrane region" description="Helical" evidence="1">
    <location>
        <begin position="150"/>
        <end position="169"/>
    </location>
</feature>
<dbReference type="PANTHER" id="PTHR15948">
    <property type="entry name" value="G-PROTEIN COUPLED RECEPTOR 89-RELATED"/>
    <property type="match status" value="1"/>
</dbReference>
<feature type="transmembrane region" description="Helical" evidence="1">
    <location>
        <begin position="572"/>
        <end position="589"/>
    </location>
</feature>
<feature type="transmembrane region" description="Helical" evidence="1">
    <location>
        <begin position="520"/>
        <end position="543"/>
    </location>
</feature>
<organism evidence="2 3">
    <name type="scientific">Babesia ovata</name>
    <dbReference type="NCBI Taxonomy" id="189622"/>
    <lineage>
        <taxon>Eukaryota</taxon>
        <taxon>Sar</taxon>
        <taxon>Alveolata</taxon>
        <taxon>Apicomplexa</taxon>
        <taxon>Aconoidasida</taxon>
        <taxon>Piroplasmida</taxon>
        <taxon>Babesiidae</taxon>
        <taxon>Babesia</taxon>
    </lineage>
</organism>
<evidence type="ECO:0000313" key="2">
    <source>
        <dbReference type="EMBL" id="GBE61860.1"/>
    </source>
</evidence>
<evidence type="ECO:0000256" key="1">
    <source>
        <dbReference type="SAM" id="Phobius"/>
    </source>
</evidence>
<feature type="transmembrane region" description="Helical" evidence="1">
    <location>
        <begin position="75"/>
        <end position="98"/>
    </location>
</feature>
<dbReference type="EMBL" id="BDSA01000003">
    <property type="protein sequence ID" value="GBE61860.1"/>
    <property type="molecule type" value="Genomic_DNA"/>
</dbReference>
<feature type="transmembrane region" description="Helical" evidence="1">
    <location>
        <begin position="189"/>
        <end position="210"/>
    </location>
</feature>